<reference evidence="2 3" key="3">
    <citation type="journal article" date="2016" name="Int. J. Syst. Evol. Microbiol.">
        <title>Borrelia bissettiae sp. nov. and Borrelia californiensis sp. nov. prevail in diverse enzootic transmission cycles.</title>
        <authorList>
            <person name="Margos G."/>
            <person name="Lane R.S."/>
            <person name="Fedorova N."/>
            <person name="Koloczek J."/>
            <person name="Piesman J."/>
            <person name="Hojgaard A."/>
            <person name="Sing A."/>
            <person name="Fingerle V."/>
        </authorList>
    </citation>
    <scope>NUCLEOTIDE SEQUENCE [LARGE SCALE GENOMIC DNA]</scope>
    <source>
        <strain evidence="2 3">DN127</strain>
    </source>
</reference>
<sequence length="118" mass="13341">MAKVNFEVFCEQCGEKVGLNRSVCPNCAAKLGDIECPNCRHVGPVSAFGEGCPNCHYSPFQELKEKPFKRKERAKMVNNRAASKVLVKLFYFGINADILLYLFSSFLFVILFLYIVYG</sequence>
<dbReference type="HOGENOM" id="CLU_144861_0_0_12"/>
<dbReference type="EMBL" id="CP002746">
    <property type="protein sequence ID" value="AEL18828.1"/>
    <property type="molecule type" value="Genomic_DNA"/>
</dbReference>
<feature type="transmembrane region" description="Helical" evidence="1">
    <location>
        <begin position="98"/>
        <end position="117"/>
    </location>
</feature>
<accession>G0AMA2</accession>
<protein>
    <recommendedName>
        <fullName evidence="4">DZANK-type domain-containing protein</fullName>
    </recommendedName>
</protein>
<keyword evidence="1" id="KW-0812">Transmembrane</keyword>
<dbReference type="Proteomes" id="UP000001634">
    <property type="component" value="Chromosome"/>
</dbReference>
<name>G0AMA2_BORBD</name>
<dbReference type="RefSeq" id="WP_014023876.1">
    <property type="nucleotide sequence ID" value="NC_015921.1"/>
</dbReference>
<dbReference type="eggNOG" id="COG1040">
    <property type="taxonomic scope" value="Bacteria"/>
</dbReference>
<organism evidence="2 3">
    <name type="scientific">Borrelia bissettiae (strain DSM 17990 / CIP 109136 / DN127)</name>
    <name type="common">Borreliella bissettiae</name>
    <dbReference type="NCBI Taxonomy" id="521010"/>
    <lineage>
        <taxon>Bacteria</taxon>
        <taxon>Pseudomonadati</taxon>
        <taxon>Spirochaetota</taxon>
        <taxon>Spirochaetia</taxon>
        <taxon>Spirochaetales</taxon>
        <taxon>Borreliaceae</taxon>
        <taxon>Borreliella</taxon>
    </lineage>
</organism>
<reference evidence="2 3" key="2">
    <citation type="journal article" date="2012" name="J. Bacteriol.">
        <title>Whole-Genome Sequences of Borrelia bissettii, Borrelia valaisiana, and Borrelia spielmanii.</title>
        <authorList>
            <person name="Schutzer S.E."/>
            <person name="Fraser-Liggett C.M."/>
            <person name="Qiu W.G."/>
            <person name="Kraiczy P."/>
            <person name="Mongodin E.F."/>
            <person name="Dunn J.J."/>
            <person name="Luft B.J."/>
            <person name="Casjens S.R."/>
        </authorList>
    </citation>
    <scope>NUCLEOTIDE SEQUENCE [LARGE SCALE GENOMIC DNA]</scope>
    <source>
        <strain evidence="2 3">DN127</strain>
    </source>
</reference>
<dbReference type="STRING" id="521010.BbiDN127_0672"/>
<evidence type="ECO:0000313" key="3">
    <source>
        <dbReference type="Proteomes" id="UP000001634"/>
    </source>
</evidence>
<reference key="1">
    <citation type="submission" date="2011-06" db="EMBL/GenBank/DDBJ databases">
        <authorList>
            <person name="Mongodin E.F."/>
            <person name="Casjens S.R."/>
            <person name="Fraser-Liggett C.M."/>
            <person name="Qiu W.-G."/>
            <person name="Dunn J.J."/>
            <person name="Luft B.J."/>
            <person name="Schutzer S.E."/>
        </authorList>
    </citation>
    <scope>NUCLEOTIDE SEQUENCE</scope>
    <source>
        <strain>DN127</strain>
    </source>
</reference>
<evidence type="ECO:0000313" key="2">
    <source>
        <dbReference type="EMBL" id="AEL18828.1"/>
    </source>
</evidence>
<dbReference type="AlphaFoldDB" id="G0AMA2"/>
<proteinExistence type="predicted"/>
<keyword evidence="1" id="KW-0472">Membrane</keyword>
<keyword evidence="3" id="KW-1185">Reference proteome</keyword>
<evidence type="ECO:0000256" key="1">
    <source>
        <dbReference type="SAM" id="Phobius"/>
    </source>
</evidence>
<evidence type="ECO:0008006" key="4">
    <source>
        <dbReference type="Google" id="ProtNLM"/>
    </source>
</evidence>
<dbReference type="KEGG" id="bbs:BbiDN127_0672"/>
<gene>
    <name evidence="2" type="ordered locus">BbiDN127_0672</name>
</gene>
<keyword evidence="1" id="KW-1133">Transmembrane helix</keyword>